<name>A0ABN9Y1U5_9DINO</name>
<dbReference type="PANTHER" id="PTHR12224">
    <property type="entry name" value="BETA-1,4-MANNOSYL-GLYCOPROTEIN BETA-1,4-N-ACETYLGLUCOSAMINYL-TRANSFERASE"/>
    <property type="match status" value="1"/>
</dbReference>
<evidence type="ECO:0000313" key="2">
    <source>
        <dbReference type="EMBL" id="CAK0906431.1"/>
    </source>
</evidence>
<dbReference type="EMBL" id="CAUYUJ010021689">
    <property type="protein sequence ID" value="CAK0906431.1"/>
    <property type="molecule type" value="Genomic_DNA"/>
</dbReference>
<feature type="signal peptide" evidence="1">
    <location>
        <begin position="1"/>
        <end position="25"/>
    </location>
</feature>
<dbReference type="Proteomes" id="UP001189429">
    <property type="component" value="Unassembled WGS sequence"/>
</dbReference>
<keyword evidence="1" id="KW-0732">Signal</keyword>
<gene>
    <name evidence="2" type="ORF">PCOR1329_LOCUS81745</name>
</gene>
<dbReference type="Pfam" id="PF04724">
    <property type="entry name" value="Glyco_transf_17"/>
    <property type="match status" value="1"/>
</dbReference>
<proteinExistence type="predicted"/>
<evidence type="ECO:0000256" key="1">
    <source>
        <dbReference type="SAM" id="SignalP"/>
    </source>
</evidence>
<sequence length="393" mass="44256">MAPAQTLHSKLLLLAFLSRWRGVCGLHVNGADSLLQSGTSVAHGSQRPPRTPEEAAADFGGVQALCRHWGWHPLQPGARKPRIHYGTIIGNEGQADLYELHFVEVSPFVDRIVAVDPKMTQLGHPRNVSLDMSLPAFRRFGDQLRHVELENPIRNGKLVYSLSEEEFNALKRPGKDQPYRSLVIEQWQRAQMERGFKDSQGQWDIDENDVVVVTDSDEIPLRHYLAALRYCENDDFEAAKSMLDAGVDKRDACALGSTPMRLQVYEYFADCPVRKPDWLKPKVAMARCLINGAIDFEEVRTGRNFRTRLPYSAAGRHLHNVGMSNADIAFKYGHYAEPRVRGRDSGLVASENEEMAWRACSAMAPRIGRTAWHMSTRPSNDSQCFASTRLEGE</sequence>
<evidence type="ECO:0000313" key="3">
    <source>
        <dbReference type="Proteomes" id="UP001189429"/>
    </source>
</evidence>
<comment type="caution">
    <text evidence="2">The sequence shown here is derived from an EMBL/GenBank/DDBJ whole genome shotgun (WGS) entry which is preliminary data.</text>
</comment>
<organism evidence="2 3">
    <name type="scientific">Prorocentrum cordatum</name>
    <dbReference type="NCBI Taxonomy" id="2364126"/>
    <lineage>
        <taxon>Eukaryota</taxon>
        <taxon>Sar</taxon>
        <taxon>Alveolata</taxon>
        <taxon>Dinophyceae</taxon>
        <taxon>Prorocentrales</taxon>
        <taxon>Prorocentraceae</taxon>
        <taxon>Prorocentrum</taxon>
    </lineage>
</organism>
<accession>A0ABN9Y1U5</accession>
<dbReference type="PANTHER" id="PTHR12224:SF0">
    <property type="entry name" value="BETA-1,4-MANNOSYL-GLYCOPROTEIN 4-BETA-N-ACETYLGLUCOSAMINYLTRANSFERASE"/>
    <property type="match status" value="1"/>
</dbReference>
<keyword evidence="3" id="KW-1185">Reference proteome</keyword>
<protein>
    <submittedName>
        <fullName evidence="2">Uncharacterized protein</fullName>
    </submittedName>
</protein>
<dbReference type="InterPro" id="IPR006813">
    <property type="entry name" value="Glyco_trans_17"/>
</dbReference>
<feature type="chain" id="PRO_5046419559" evidence="1">
    <location>
        <begin position="26"/>
        <end position="393"/>
    </location>
</feature>
<reference evidence="2" key="1">
    <citation type="submission" date="2023-10" db="EMBL/GenBank/DDBJ databases">
        <authorList>
            <person name="Chen Y."/>
            <person name="Shah S."/>
            <person name="Dougan E. K."/>
            <person name="Thang M."/>
            <person name="Chan C."/>
        </authorList>
    </citation>
    <scope>NUCLEOTIDE SEQUENCE [LARGE SCALE GENOMIC DNA]</scope>
</reference>